<name>A0ABU8IRH9_9BURK</name>
<protein>
    <submittedName>
        <fullName evidence="11">Cation:proton antiporter</fullName>
    </submittedName>
</protein>
<keyword evidence="2" id="KW-0813">Transport</keyword>
<feature type="transmembrane region" description="Helical" evidence="9">
    <location>
        <begin position="192"/>
        <end position="210"/>
    </location>
</feature>
<evidence type="ECO:0000256" key="7">
    <source>
        <dbReference type="ARBA" id="ARBA00023065"/>
    </source>
</evidence>
<feature type="transmembrane region" description="Helical" evidence="9">
    <location>
        <begin position="230"/>
        <end position="257"/>
    </location>
</feature>
<feature type="transmembrane region" description="Helical" evidence="9">
    <location>
        <begin position="28"/>
        <end position="46"/>
    </location>
</feature>
<dbReference type="PANTHER" id="PTHR32507">
    <property type="entry name" value="NA(+)/H(+) ANTIPORTER 1"/>
    <property type="match status" value="1"/>
</dbReference>
<keyword evidence="8 9" id="KW-0472">Membrane</keyword>
<dbReference type="PANTHER" id="PTHR32507:SF8">
    <property type="entry name" value="CNH1P"/>
    <property type="match status" value="1"/>
</dbReference>
<feature type="transmembrane region" description="Helical" evidence="9">
    <location>
        <begin position="154"/>
        <end position="172"/>
    </location>
</feature>
<dbReference type="InterPro" id="IPR038770">
    <property type="entry name" value="Na+/solute_symporter_sf"/>
</dbReference>
<keyword evidence="5 9" id="KW-0812">Transmembrane</keyword>
<evidence type="ECO:0000256" key="8">
    <source>
        <dbReference type="ARBA" id="ARBA00023136"/>
    </source>
</evidence>
<feature type="transmembrane region" description="Helical" evidence="9">
    <location>
        <begin position="302"/>
        <end position="322"/>
    </location>
</feature>
<keyword evidence="6 9" id="KW-1133">Transmembrane helix</keyword>
<comment type="subcellular location">
    <subcellularLocation>
        <location evidence="1">Cell membrane</location>
        <topology evidence="1">Multi-pass membrane protein</topology>
    </subcellularLocation>
</comment>
<reference evidence="11 12" key="1">
    <citation type="journal article" date="2022" name="Arch. Microbiol.">
        <title>Paraburkholderia bengalensis sp. nov. isolated from roots of Oryza sativa, IR64.</title>
        <authorList>
            <person name="Nag P."/>
            <person name="Mondal N."/>
            <person name="Sarkar J."/>
            <person name="Das S."/>
        </authorList>
    </citation>
    <scope>NUCLEOTIDE SEQUENCE [LARGE SCALE GENOMIC DNA]</scope>
    <source>
        <strain evidence="11 12">IR64_4_BI</strain>
    </source>
</reference>
<evidence type="ECO:0000256" key="4">
    <source>
        <dbReference type="ARBA" id="ARBA00022475"/>
    </source>
</evidence>
<dbReference type="InterPro" id="IPR006153">
    <property type="entry name" value="Cation/H_exchanger_TM"/>
</dbReference>
<accession>A0ABU8IRH9</accession>
<feature type="transmembrane region" description="Helical" evidence="9">
    <location>
        <begin position="334"/>
        <end position="353"/>
    </location>
</feature>
<comment type="caution">
    <text evidence="11">The sequence shown here is derived from an EMBL/GenBank/DDBJ whole genome shotgun (WGS) entry which is preliminary data.</text>
</comment>
<feature type="domain" description="Cation/H+ exchanger transmembrane" evidence="10">
    <location>
        <begin position="11"/>
        <end position="384"/>
    </location>
</feature>
<gene>
    <name evidence="11" type="ORF">H3V53_13055</name>
</gene>
<evidence type="ECO:0000256" key="5">
    <source>
        <dbReference type="ARBA" id="ARBA00022692"/>
    </source>
</evidence>
<evidence type="ECO:0000256" key="6">
    <source>
        <dbReference type="ARBA" id="ARBA00022989"/>
    </source>
</evidence>
<dbReference type="Proteomes" id="UP001386437">
    <property type="component" value="Unassembled WGS sequence"/>
</dbReference>
<evidence type="ECO:0000256" key="1">
    <source>
        <dbReference type="ARBA" id="ARBA00004651"/>
    </source>
</evidence>
<dbReference type="RefSeq" id="WP_336598283.1">
    <property type="nucleotide sequence ID" value="NZ_JACFYJ010000017.1"/>
</dbReference>
<dbReference type="EMBL" id="JACFYJ010000017">
    <property type="protein sequence ID" value="MEI5998094.1"/>
    <property type="molecule type" value="Genomic_DNA"/>
</dbReference>
<evidence type="ECO:0000256" key="2">
    <source>
        <dbReference type="ARBA" id="ARBA00022448"/>
    </source>
</evidence>
<evidence type="ECO:0000256" key="3">
    <source>
        <dbReference type="ARBA" id="ARBA00022449"/>
    </source>
</evidence>
<feature type="transmembrane region" description="Helical" evidence="9">
    <location>
        <begin position="88"/>
        <end position="110"/>
    </location>
</feature>
<feature type="transmembrane region" description="Helical" evidence="9">
    <location>
        <begin position="365"/>
        <end position="388"/>
    </location>
</feature>
<keyword evidence="4" id="KW-1003">Cell membrane</keyword>
<dbReference type="Pfam" id="PF00999">
    <property type="entry name" value="Na_H_Exchanger"/>
    <property type="match status" value="1"/>
</dbReference>
<evidence type="ECO:0000256" key="9">
    <source>
        <dbReference type="SAM" id="Phobius"/>
    </source>
</evidence>
<keyword evidence="3" id="KW-0050">Antiport</keyword>
<proteinExistence type="predicted"/>
<keyword evidence="12" id="KW-1185">Reference proteome</keyword>
<dbReference type="Gene3D" id="1.20.1530.20">
    <property type="match status" value="1"/>
</dbReference>
<evidence type="ECO:0000313" key="12">
    <source>
        <dbReference type="Proteomes" id="UP001386437"/>
    </source>
</evidence>
<keyword evidence="7" id="KW-0406">Ion transport</keyword>
<evidence type="ECO:0000313" key="11">
    <source>
        <dbReference type="EMBL" id="MEI5998094.1"/>
    </source>
</evidence>
<evidence type="ECO:0000259" key="10">
    <source>
        <dbReference type="Pfam" id="PF00999"/>
    </source>
</evidence>
<sequence length="420" mass="45017">MILIAAFISMTFLYSLVSRRLERTILTAPMLFTALGMLLATSQGALNELAMDRQDLLLVAELGLVMTLFTDASRVPPRVLKGETSLPVRLLTTGMLLTIGLGVLVAMVVFRTLTWWEAGILAAILAPTDAGLGQAIVNSPRVPHPIRQALNVEAGLNDGLAVPFLMFFIALAEARETSRGGSVLSRFLLEQLGYGTLVGLAVGLLGGWLLSLAHRKAWMAEPATQLGVVALPLACVVASEATGASMFIAAFVAGLATQACFREVGEHSVEFAEEWGQLFNYFVFFLFGLLVTRVWAQFSFAILAYAVLSLTLIRMVPVAIALRGTHLSRPTTLFMGWFGPRGLASIVLGLVYLEGEADLPGEPIIRLGVMATVLLSIFAHGLTALPAIGRYEKTVAKLGDDAPEHPREVLDAHHATADGP</sequence>
<organism evidence="11 12">
    <name type="scientific">Paraburkholderia bengalensis</name>
    <dbReference type="NCBI Taxonomy" id="2747562"/>
    <lineage>
        <taxon>Bacteria</taxon>
        <taxon>Pseudomonadati</taxon>
        <taxon>Pseudomonadota</taxon>
        <taxon>Betaproteobacteria</taxon>
        <taxon>Burkholderiales</taxon>
        <taxon>Burkholderiaceae</taxon>
        <taxon>Paraburkholderia</taxon>
    </lineage>
</organism>